<dbReference type="GO" id="GO:0000785">
    <property type="term" value="C:chromatin"/>
    <property type="evidence" value="ECO:0007669"/>
    <property type="project" value="TreeGrafter"/>
</dbReference>
<proteinExistence type="predicted"/>
<dbReference type="EnsemblMetazoa" id="Aqu2.1.27299_001">
    <property type="protein sequence ID" value="Aqu2.1.27299_001"/>
    <property type="gene ID" value="Aqu2.1.27299"/>
</dbReference>
<dbReference type="SMART" id="SM00360">
    <property type="entry name" value="RRM"/>
    <property type="match status" value="2"/>
</dbReference>
<evidence type="ECO:0000256" key="6">
    <source>
        <dbReference type="SAM" id="MobiDB-lite"/>
    </source>
</evidence>
<dbReference type="Pfam" id="PF00076">
    <property type="entry name" value="RRM_1"/>
    <property type="match status" value="2"/>
</dbReference>
<dbReference type="eggNOG" id="KOG0118">
    <property type="taxonomic scope" value="Eukaryota"/>
</dbReference>
<dbReference type="PROSITE" id="PS50102">
    <property type="entry name" value="RRM"/>
    <property type="match status" value="2"/>
</dbReference>
<dbReference type="SUPFAM" id="SSF47986">
    <property type="entry name" value="DEATH domain"/>
    <property type="match status" value="1"/>
</dbReference>
<feature type="region of interest" description="Disordered" evidence="6">
    <location>
        <begin position="205"/>
        <end position="257"/>
    </location>
</feature>
<evidence type="ECO:0008006" key="10">
    <source>
        <dbReference type="Google" id="ProtNLM"/>
    </source>
</evidence>
<dbReference type="InterPro" id="IPR000504">
    <property type="entry name" value="RRM_dom"/>
</dbReference>
<sequence>MIKYRLPSFCELEGVVTQPLTHVTEMDKLEFQREKERQGCKMFIGGLTTSATKDKLERYYGQWGMIIDAAVVTDPQTRRSRGFGFVTYNSRESVEKCLAAGPHYIDERLVETKKAVPREETPKETDPSSKSKKVFLGGLHLDTTKEELMEAAKHIGEIEEVSLIIDPERNKPRGFGFITFTDYESAERLCNQGILRIRDRDVETKKAVSIESMRQNPTRPKRNTHGSSSRDLQYMPPSYQQSTDHDQYGGQYDDYEGDSYDEYYDRGGYRWEEPSPYRPPYRSVAYGGYSYYGGPGIYRGRGGGGGYPGYSRGGGRGGYRSQDGAASHSYHPYRRPSPITFASVVTMEEGGRMSPLDGRPTLDELARYITVGVKWNLLGVQLKLDDRLLDVIDHDKHSTEDKLCAMFQAWLHEKPEATRRDVIEALKIIKDLDIAEKYEKTWKAEKSVDPPKNIEKSLERCRSQIEKPAENEQDWTKKFYYLKEMFDRHVLPPIMELIRVDDAKRRFRKTLHNNFGCNEEFLKVHRSDLDKIEKVEDFVRFLIDLNFLSYLNFQHLKELAGDDCAAYFSDYEKIYCNVFSEVSLPHIASVFRNNPGLVPGGIFGFPTLKFELKQPKSYPSLQDWITSLHPRLPSHIANIQAGDDGSVTITYTMYPPHNFSFVLSILEESDFVKFLVSNEVTPHLKLCKNEGALNLPLTDHDDGDDSNIKNSTQDSKDTKSPPDSAPLPNQILCPLGIQQFDCPVGPVVQHEGKMSTTKDLIAKLKNPNNKIKVQPALLSFNGLPKSGKTTAVTRFLDYVVESSLDPISKKINRPEEHVGIAAYDLIAVSSAHGNDYKVTEAAQESSFAFGVLSLFQSMEAKERVPLIDTSPIPVKSFDNFELDDHFRYMYSFLQSQNSIPKSAEHSFLQFVPEGIALVNIWDLASSNTVHHLLSALEGYLFNSYLWLFVDLENDLGRLDENFEIPKTGRDGAIFLKQRPRLHYLLRSCWSTRDNHKQRKRVCTMFANHKKTGPGEARDKVSMLKEKVQPIANHIGVSELLEDRIEGINLEQDHKRLHDKFQLILKDEIPFDEIPLSWLFLRSLFYRFKKMFVSKDELMEMAKECGMDECSVDDFCKFFTSFGSIIDLSLVDPDYQHVIVKPVTFLESLDKFFAQQNGAACQDYPTMEYGIVPEKACRKSFKDDWPIFMDALVCLNLATPVTTRFLEMPPNVLLDRKGNYYYIPLCCTGPLIDEPDPFSVHLLTNINTPHFFKQVSFAKQLLDTLPEPVLVPCKSMNQTIIKNLSTDTIITISSHVPAIKLKVDKPNEEVCAFIIQATEKIAKESRIPVKYKFVQFCSKSPVTKVESLPSASYHRLPKIMCKKCRKDPRFDKLLKAWTEALLANEIPDKFKATGEVKIDELSEIAERIRTISPATDNISDIAQVFGVEISTEEDPIGDILMKWNVEKKNAGDFEPRRALAQLIYPTLGEVMAGKAPDEKKAGIRQKYETLAKEIDVYYQFVP</sequence>
<feature type="domain" description="RRM" evidence="8">
    <location>
        <begin position="132"/>
        <end position="215"/>
    </location>
</feature>
<accession>A0A1X7UH60</accession>
<dbReference type="Pfam" id="PF00531">
    <property type="entry name" value="Death"/>
    <property type="match status" value="1"/>
</dbReference>
<dbReference type="InterPro" id="IPR011029">
    <property type="entry name" value="DEATH-like_dom_sf"/>
</dbReference>
<dbReference type="GO" id="GO:0003723">
    <property type="term" value="F:RNA binding"/>
    <property type="evidence" value="ECO:0007669"/>
    <property type="project" value="UniProtKB-UniRule"/>
</dbReference>
<dbReference type="GO" id="GO:0010468">
    <property type="term" value="P:regulation of gene expression"/>
    <property type="evidence" value="ECO:0007669"/>
    <property type="project" value="TreeGrafter"/>
</dbReference>
<dbReference type="STRING" id="400682.A0A1X7UH60"/>
<dbReference type="CDD" id="cd01670">
    <property type="entry name" value="Death"/>
    <property type="match status" value="1"/>
</dbReference>
<dbReference type="SUPFAM" id="SSF54928">
    <property type="entry name" value="RNA-binding domain, RBD"/>
    <property type="match status" value="2"/>
</dbReference>
<dbReference type="InterPro" id="IPR000488">
    <property type="entry name" value="Death_dom"/>
</dbReference>
<evidence type="ECO:0000256" key="3">
    <source>
        <dbReference type="ARBA" id="ARBA00022884"/>
    </source>
</evidence>
<dbReference type="PANTHER" id="PTHR48033:SF10">
    <property type="entry name" value="RNA-BINDING PROTEIN SQUID"/>
    <property type="match status" value="1"/>
</dbReference>
<dbReference type="GO" id="GO:0007165">
    <property type="term" value="P:signal transduction"/>
    <property type="evidence" value="ECO:0007669"/>
    <property type="project" value="InterPro"/>
</dbReference>
<evidence type="ECO:0000256" key="5">
    <source>
        <dbReference type="PROSITE-ProRule" id="PRU00176"/>
    </source>
</evidence>
<evidence type="ECO:0000259" key="7">
    <source>
        <dbReference type="PROSITE" id="PS50017"/>
    </source>
</evidence>
<evidence type="ECO:0000256" key="1">
    <source>
        <dbReference type="ARBA" id="ARBA00004123"/>
    </source>
</evidence>
<dbReference type="InterPro" id="IPR012677">
    <property type="entry name" value="Nucleotide-bd_a/b_plait_sf"/>
</dbReference>
<evidence type="ECO:0000256" key="2">
    <source>
        <dbReference type="ARBA" id="ARBA00022737"/>
    </source>
</evidence>
<comment type="subcellular location">
    <subcellularLocation>
        <location evidence="1">Nucleus</location>
    </subcellularLocation>
</comment>
<evidence type="ECO:0000256" key="4">
    <source>
        <dbReference type="ARBA" id="ARBA00023242"/>
    </source>
</evidence>
<reference evidence="9" key="1">
    <citation type="submission" date="2017-05" db="UniProtKB">
        <authorList>
            <consortium name="EnsemblMetazoa"/>
        </authorList>
    </citation>
    <scope>IDENTIFICATION</scope>
</reference>
<keyword evidence="4" id="KW-0539">Nucleus</keyword>
<dbReference type="GO" id="GO:0005654">
    <property type="term" value="C:nucleoplasm"/>
    <property type="evidence" value="ECO:0007669"/>
    <property type="project" value="TreeGrafter"/>
</dbReference>
<feature type="domain" description="Death" evidence="7">
    <location>
        <begin position="371"/>
        <end position="442"/>
    </location>
</feature>
<protein>
    <recommendedName>
        <fullName evidence="10">Death domain-containing protein</fullName>
    </recommendedName>
</protein>
<keyword evidence="3 5" id="KW-0694">RNA-binding</keyword>
<dbReference type="OrthoDB" id="1875751at2759"/>
<organism evidence="9">
    <name type="scientific">Amphimedon queenslandica</name>
    <name type="common">Sponge</name>
    <dbReference type="NCBI Taxonomy" id="400682"/>
    <lineage>
        <taxon>Eukaryota</taxon>
        <taxon>Metazoa</taxon>
        <taxon>Porifera</taxon>
        <taxon>Demospongiae</taxon>
        <taxon>Heteroscleromorpha</taxon>
        <taxon>Haplosclerida</taxon>
        <taxon>Niphatidae</taxon>
        <taxon>Amphimedon</taxon>
    </lineage>
</organism>
<keyword evidence="2" id="KW-0677">Repeat</keyword>
<dbReference type="InParanoid" id="A0A1X7UH60"/>
<dbReference type="PANTHER" id="PTHR48033">
    <property type="entry name" value="RNA-BINDING (RRM/RBD/RNP MOTIFS) FAMILY PROTEIN"/>
    <property type="match status" value="1"/>
</dbReference>
<dbReference type="Gene3D" id="1.10.533.10">
    <property type="entry name" value="Death Domain, Fas"/>
    <property type="match status" value="1"/>
</dbReference>
<evidence type="ECO:0000313" key="9">
    <source>
        <dbReference type="EnsemblMetazoa" id="Aqu2.1.27299_001"/>
    </source>
</evidence>
<name>A0A1X7UH60_AMPQE</name>
<dbReference type="Gene3D" id="3.30.70.330">
    <property type="match status" value="2"/>
</dbReference>
<feature type="domain" description="RRM" evidence="8">
    <location>
        <begin position="40"/>
        <end position="117"/>
    </location>
</feature>
<dbReference type="InterPro" id="IPR035979">
    <property type="entry name" value="RBD_domain_sf"/>
</dbReference>
<dbReference type="PROSITE" id="PS50017">
    <property type="entry name" value="DEATH_DOMAIN"/>
    <property type="match status" value="1"/>
</dbReference>
<dbReference type="FunFam" id="3.30.70.330:FF:000040">
    <property type="entry name" value="Heterogeneous nuclear ribonucleoprotein A2/B1"/>
    <property type="match status" value="1"/>
</dbReference>
<evidence type="ECO:0000259" key="8">
    <source>
        <dbReference type="PROSITE" id="PS50102"/>
    </source>
</evidence>
<feature type="region of interest" description="Disordered" evidence="6">
    <location>
        <begin position="697"/>
        <end position="728"/>
    </location>
</feature>